<dbReference type="PANTHER" id="PTHR42960:SF1">
    <property type="entry name" value="YCF46 PROTEIN"/>
    <property type="match status" value="1"/>
</dbReference>
<dbReference type="Pfam" id="PF00004">
    <property type="entry name" value="AAA"/>
    <property type="match status" value="1"/>
</dbReference>
<proteinExistence type="inferred from homology"/>
<dbReference type="InterPro" id="IPR003593">
    <property type="entry name" value="AAA+_ATPase"/>
</dbReference>
<reference evidence="6 7" key="1">
    <citation type="submission" date="2016-10" db="EMBL/GenBank/DDBJ databases">
        <authorList>
            <person name="Varghese N."/>
            <person name="Submissions S."/>
        </authorList>
    </citation>
    <scope>NUCLEOTIDE SEQUENCE [LARGE SCALE GENOMIC DNA]</scope>
    <source>
        <strain evidence="6 7">NLAE-zl-C196</strain>
    </source>
</reference>
<dbReference type="CDD" id="cd19507">
    <property type="entry name" value="RecA-like_Ycf46-like"/>
    <property type="match status" value="1"/>
</dbReference>
<dbReference type="PANTHER" id="PTHR42960">
    <property type="entry name" value="YCF46 PROTEIN"/>
    <property type="match status" value="1"/>
</dbReference>
<evidence type="ECO:0000259" key="5">
    <source>
        <dbReference type="SMART" id="SM00382"/>
    </source>
</evidence>
<dbReference type="Gene3D" id="1.10.8.60">
    <property type="match status" value="1"/>
</dbReference>
<dbReference type="InterPro" id="IPR027417">
    <property type="entry name" value="P-loop_NTPase"/>
</dbReference>
<organism evidence="6 7">
    <name type="scientific">Enterocloster clostridioformis</name>
    <dbReference type="NCBI Taxonomy" id="1531"/>
    <lineage>
        <taxon>Bacteria</taxon>
        <taxon>Bacillati</taxon>
        <taxon>Bacillota</taxon>
        <taxon>Clostridia</taxon>
        <taxon>Lachnospirales</taxon>
        <taxon>Lachnospiraceae</taxon>
        <taxon>Enterocloster</taxon>
    </lineage>
</organism>
<accession>A0A1I0F3Z0</accession>
<dbReference type="GO" id="GO:0016887">
    <property type="term" value="F:ATP hydrolysis activity"/>
    <property type="evidence" value="ECO:0007669"/>
    <property type="project" value="InterPro"/>
</dbReference>
<comment type="similarity">
    <text evidence="3">Belongs to the AAA ATPase family. Highly divergent.</text>
</comment>
<dbReference type="InterPro" id="IPR052381">
    <property type="entry name" value="AAA_domain_protein"/>
</dbReference>
<evidence type="ECO:0000256" key="2">
    <source>
        <dbReference type="ARBA" id="ARBA00022840"/>
    </source>
</evidence>
<evidence type="ECO:0000313" key="7">
    <source>
        <dbReference type="Proteomes" id="UP000182121"/>
    </source>
</evidence>
<dbReference type="Proteomes" id="UP000182121">
    <property type="component" value="Unassembled WGS sequence"/>
</dbReference>
<name>A0A1I0F3Z0_9FIRM</name>
<dbReference type="GO" id="GO:0005524">
    <property type="term" value="F:ATP binding"/>
    <property type="evidence" value="ECO:0007669"/>
    <property type="project" value="UniProtKB-KW"/>
</dbReference>
<comment type="caution">
    <text evidence="6">The sequence shown here is derived from an EMBL/GenBank/DDBJ whole genome shotgun (WGS) entry which is preliminary data.</text>
</comment>
<dbReference type="EMBL" id="FOIO01000011">
    <property type="protein sequence ID" value="SET52113.1"/>
    <property type="molecule type" value="Genomic_DNA"/>
</dbReference>
<dbReference type="Gene3D" id="3.40.50.300">
    <property type="entry name" value="P-loop containing nucleotide triphosphate hydrolases"/>
    <property type="match status" value="1"/>
</dbReference>
<gene>
    <name evidence="6" type="ORF">SAMN05216521_101177</name>
</gene>
<evidence type="ECO:0000256" key="3">
    <source>
        <dbReference type="ARBA" id="ARBA00038088"/>
    </source>
</evidence>
<dbReference type="AlphaFoldDB" id="A0A1I0F3Z0"/>
<keyword evidence="1" id="KW-0547">Nucleotide-binding</keyword>
<dbReference type="SMART" id="SM00382">
    <property type="entry name" value="AAA"/>
    <property type="match status" value="1"/>
</dbReference>
<keyword evidence="2" id="KW-0067">ATP-binding</keyword>
<dbReference type="InterPro" id="IPR041569">
    <property type="entry name" value="AAA_lid_3"/>
</dbReference>
<feature type="domain" description="AAA+ ATPase" evidence="5">
    <location>
        <begin position="263"/>
        <end position="399"/>
    </location>
</feature>
<evidence type="ECO:0000313" key="6">
    <source>
        <dbReference type="EMBL" id="SET52113.1"/>
    </source>
</evidence>
<protein>
    <recommendedName>
        <fullName evidence="4">Uncharacterized AAA domain-containing protein ycf46</fullName>
    </recommendedName>
</protein>
<evidence type="ECO:0000256" key="1">
    <source>
        <dbReference type="ARBA" id="ARBA00022741"/>
    </source>
</evidence>
<dbReference type="InterPro" id="IPR003959">
    <property type="entry name" value="ATPase_AAA_core"/>
</dbReference>
<dbReference type="Pfam" id="PF17862">
    <property type="entry name" value="AAA_lid_3"/>
    <property type="match status" value="1"/>
</dbReference>
<evidence type="ECO:0000256" key="4">
    <source>
        <dbReference type="ARBA" id="ARBA00040480"/>
    </source>
</evidence>
<dbReference type="SUPFAM" id="SSF52540">
    <property type="entry name" value="P-loop containing nucleoside triphosphate hydrolases"/>
    <property type="match status" value="2"/>
</dbReference>
<sequence>MQKRLIKKISQYIDAGFPILYINSFEDDKIDSMIEELGMGKEILEWNGAKGLVDFKTKNPQLTISNSLATVLDLFLSKDEIERKIMVLKDIHSCISEPEVIAKLKIIVNLINQGTDATIIIISSVLVIPPELEKYITILEMDYLSVEEIKALVRTFMEENQLPMIKDELLNEFAVSFKGLSEFEICNLLALAYSDDGELTRKDLGLIFEQKQQTIKKAGILDMIPLKESMDDIGGLDNLKIWLKKKAKVFQNIQAAEKFGVDMPKGVLIAGIPGCGKSLSAKAIAHLFDVPLLRLDMGRLMGKYVGESEANMRRAVALAEAISPCVLWIDELEKAFAGIGSNGGSAEVTTRLFGYFLTWLQEKSSPTFVVATANDITKLPPELMRKGRFDEIFYIGLPTSEERKCIFEIHIKKRRPSDLKKINIGLLTGRTDGFSGADIEGVVKEAVESAFSENRKEVTTADLVHAIDETNSLMGTMGDSLKTLMDEYKKRKYKNAAR</sequence>